<evidence type="ECO:0000313" key="3">
    <source>
        <dbReference type="Proteomes" id="UP000665026"/>
    </source>
</evidence>
<evidence type="ECO:0000256" key="1">
    <source>
        <dbReference type="SAM" id="Phobius"/>
    </source>
</evidence>
<feature type="transmembrane region" description="Helical" evidence="1">
    <location>
        <begin position="65"/>
        <end position="85"/>
    </location>
</feature>
<keyword evidence="1" id="KW-1133">Transmembrane helix</keyword>
<reference evidence="2" key="1">
    <citation type="submission" date="2020-07" db="EMBL/GenBank/DDBJ databases">
        <title>Genome sequences of bacteria associated with the marine, planktonic diatom Thalassiosira profunda strain ECT2AJA-044.</title>
        <authorList>
            <person name="Gargas C.B."/>
            <person name="Roberts W.R."/>
            <person name="Alverson A.J."/>
        </authorList>
    </citation>
    <scope>NUCLEOTIDE SEQUENCE</scope>
    <source>
        <strain evidence="2">ECT2AJA-044</strain>
    </source>
</reference>
<dbReference type="InterPro" id="IPR047784">
    <property type="entry name" value="TrgA"/>
</dbReference>
<feature type="transmembrane region" description="Helical" evidence="1">
    <location>
        <begin position="123"/>
        <end position="141"/>
    </location>
</feature>
<dbReference type="NCBIfam" id="NF033773">
    <property type="entry name" value="tellur_TrgA"/>
    <property type="match status" value="1"/>
</dbReference>
<dbReference type="Proteomes" id="UP000665026">
    <property type="component" value="Chromosome"/>
</dbReference>
<evidence type="ECO:0000313" key="2">
    <source>
        <dbReference type="EMBL" id="QTN35624.1"/>
    </source>
</evidence>
<dbReference type="EMBL" id="CP060010">
    <property type="protein sequence ID" value="QTN35624.1"/>
    <property type="molecule type" value="Genomic_DNA"/>
</dbReference>
<name>A0A975EP64_9RHOB</name>
<proteinExistence type="predicted"/>
<dbReference type="RefSeq" id="WP_209356328.1">
    <property type="nucleotide sequence ID" value="NZ_CP060010.1"/>
</dbReference>
<protein>
    <submittedName>
        <fullName evidence="2">TrgA family protein</fullName>
    </submittedName>
</protein>
<keyword evidence="1" id="KW-0472">Membrane</keyword>
<feature type="transmembrane region" description="Helical" evidence="1">
    <location>
        <begin position="36"/>
        <end position="53"/>
    </location>
</feature>
<accession>A0A975EP64</accession>
<gene>
    <name evidence="2" type="ORF">HZ995_14260</name>
</gene>
<organism evidence="2 3">
    <name type="scientific">Cognatishimia activa</name>
    <dbReference type="NCBI Taxonomy" id="1715691"/>
    <lineage>
        <taxon>Bacteria</taxon>
        <taxon>Pseudomonadati</taxon>
        <taxon>Pseudomonadota</taxon>
        <taxon>Alphaproteobacteria</taxon>
        <taxon>Rhodobacterales</taxon>
        <taxon>Paracoccaceae</taxon>
        <taxon>Cognatishimia</taxon>
    </lineage>
</organism>
<keyword evidence="1" id="KW-0812">Transmembrane</keyword>
<dbReference type="AlphaFoldDB" id="A0A975EP64"/>
<dbReference type="KEGG" id="cact:HZ995_14260"/>
<sequence>MPTAAKLIAAILFAVTTMIASELFKPYMPEGTQFGYFTYMNGAIAASVGWKLLGGRAGNGVTSAINNGVTALFALILFLLFSHSFRLMIIESTGIGYGSLSEALQDVAQKMVDHGLLVLNTDVLVAFGLGTVATSILAEAASRRWR</sequence>